<protein>
    <submittedName>
        <fullName evidence="2">Uncharacterized protein</fullName>
    </submittedName>
</protein>
<organism evidence="2 3">
    <name type="scientific">Caenorhabditis japonica</name>
    <dbReference type="NCBI Taxonomy" id="281687"/>
    <lineage>
        <taxon>Eukaryota</taxon>
        <taxon>Metazoa</taxon>
        <taxon>Ecdysozoa</taxon>
        <taxon>Nematoda</taxon>
        <taxon>Chromadorea</taxon>
        <taxon>Rhabditida</taxon>
        <taxon>Rhabditina</taxon>
        <taxon>Rhabditomorpha</taxon>
        <taxon>Rhabditoidea</taxon>
        <taxon>Rhabditidae</taxon>
        <taxon>Peloderinae</taxon>
        <taxon>Caenorhabditis</taxon>
    </lineage>
</organism>
<dbReference type="PANTHER" id="PTHR37960:SF1">
    <property type="entry name" value="BZIP DOMAIN-CONTAINING PROTEIN"/>
    <property type="match status" value="1"/>
</dbReference>
<keyword evidence="1" id="KW-0175">Coiled coil</keyword>
<evidence type="ECO:0000313" key="2">
    <source>
        <dbReference type="EnsemblMetazoa" id="CJA33295a.1"/>
    </source>
</evidence>
<evidence type="ECO:0000313" key="3">
    <source>
        <dbReference type="Proteomes" id="UP000005237"/>
    </source>
</evidence>
<accession>A0A8R1EDS0</accession>
<keyword evidence="3" id="KW-1185">Reference proteome</keyword>
<dbReference type="Proteomes" id="UP000005237">
    <property type="component" value="Unassembled WGS sequence"/>
</dbReference>
<dbReference type="PANTHER" id="PTHR37960">
    <property type="entry name" value="PROTEIN CBG06493-RELATED"/>
    <property type="match status" value="1"/>
</dbReference>
<dbReference type="EnsemblMetazoa" id="CJA33295a.1">
    <property type="protein sequence ID" value="CJA33295a.1"/>
    <property type="gene ID" value="WBGene00209142"/>
</dbReference>
<sequence length="259" mass="31391">MANILRKLFERRKSKKDRKNFRESPPIRFSDDCRYYTHCSNDASTLPRSPKDEFYRHRKSLKNYVIDQHCAEEEYSEIRNQRENIKNLKQKSAFYMQKWKESERKRREDLESREKIERELNMMRIAVSNMAFSIEFARKMEDLQKEIGYYQNETEKYRNKCENLESQLRYSHRQASFHFPYFQPNFYQPTLQSHWQPSSFCNINHTLTSITNSENSEALCNLRDDDDEQDDVKVFRDEERVLSPPLSEVSTSLMSSFYN</sequence>
<name>A0A8R1EDS0_CAEJA</name>
<proteinExistence type="predicted"/>
<feature type="coiled-coil region" evidence="1">
    <location>
        <begin position="68"/>
        <end position="98"/>
    </location>
</feature>
<reference evidence="2" key="2">
    <citation type="submission" date="2022-06" db="UniProtKB">
        <authorList>
            <consortium name="EnsemblMetazoa"/>
        </authorList>
    </citation>
    <scope>IDENTIFICATION</scope>
    <source>
        <strain evidence="2">DF5081</strain>
    </source>
</reference>
<dbReference type="AlphaFoldDB" id="A0A8R1EDS0"/>
<reference evidence="3" key="1">
    <citation type="submission" date="2010-08" db="EMBL/GenBank/DDBJ databases">
        <authorList>
            <consortium name="Caenorhabditis japonica Sequencing Consortium"/>
            <person name="Wilson R.K."/>
        </authorList>
    </citation>
    <scope>NUCLEOTIDE SEQUENCE [LARGE SCALE GENOMIC DNA]</scope>
    <source>
        <strain evidence="3">DF5081</strain>
    </source>
</reference>
<evidence type="ECO:0000256" key="1">
    <source>
        <dbReference type="SAM" id="Coils"/>
    </source>
</evidence>
<feature type="coiled-coil region" evidence="1">
    <location>
        <begin position="140"/>
        <end position="167"/>
    </location>
</feature>